<name>A0A0N4VQ40_ENTVE</name>
<reference evidence="4" key="1">
    <citation type="submission" date="2017-02" db="UniProtKB">
        <authorList>
            <consortium name="WormBaseParasite"/>
        </authorList>
    </citation>
    <scope>IDENTIFICATION</scope>
</reference>
<keyword evidence="1" id="KW-0732">Signal</keyword>
<reference evidence="2 3" key="2">
    <citation type="submission" date="2018-10" db="EMBL/GenBank/DDBJ databases">
        <authorList>
            <consortium name="Pathogen Informatics"/>
        </authorList>
    </citation>
    <scope>NUCLEOTIDE SEQUENCE [LARGE SCALE GENOMIC DNA]</scope>
</reference>
<feature type="signal peptide" evidence="1">
    <location>
        <begin position="1"/>
        <end position="21"/>
    </location>
</feature>
<evidence type="ECO:0000313" key="4">
    <source>
        <dbReference type="WBParaSite" id="EVEC_0001313201-mRNA-1"/>
    </source>
</evidence>
<dbReference type="Proteomes" id="UP000274131">
    <property type="component" value="Unassembled WGS sequence"/>
</dbReference>
<dbReference type="EMBL" id="UXUI01014030">
    <property type="protein sequence ID" value="VDD97535.1"/>
    <property type="molecule type" value="Genomic_DNA"/>
</dbReference>
<feature type="chain" id="PRO_5043123134" evidence="1">
    <location>
        <begin position="22"/>
        <end position="90"/>
    </location>
</feature>
<dbReference type="WBParaSite" id="EVEC_0001313201-mRNA-1">
    <property type="protein sequence ID" value="EVEC_0001313201-mRNA-1"/>
    <property type="gene ID" value="EVEC_0001313201"/>
</dbReference>
<keyword evidence="3" id="KW-1185">Reference proteome</keyword>
<gene>
    <name evidence="2" type="ORF">EVEC_LOCUS12286</name>
</gene>
<protein>
    <submittedName>
        <fullName evidence="4">Secreted protein</fullName>
    </submittedName>
</protein>
<evidence type="ECO:0000256" key="1">
    <source>
        <dbReference type="SAM" id="SignalP"/>
    </source>
</evidence>
<dbReference type="AlphaFoldDB" id="A0A0N4VQ40"/>
<evidence type="ECO:0000313" key="2">
    <source>
        <dbReference type="EMBL" id="VDD97535.1"/>
    </source>
</evidence>
<proteinExistence type="predicted"/>
<evidence type="ECO:0000313" key="3">
    <source>
        <dbReference type="Proteomes" id="UP000274131"/>
    </source>
</evidence>
<accession>A0A0N4VQ40</accession>
<sequence length="90" mass="9571">MVLRFGVVVTLLSPLFVTAMAAIAAVDAVAAMVGYHCNSATIAAFPVVAKTKEIEGRLAGEEGRETGRLVNVVENKLCIDFAVFILKFKS</sequence>
<organism evidence="4">
    <name type="scientific">Enterobius vermicularis</name>
    <name type="common">Human pinworm</name>
    <dbReference type="NCBI Taxonomy" id="51028"/>
    <lineage>
        <taxon>Eukaryota</taxon>
        <taxon>Metazoa</taxon>
        <taxon>Ecdysozoa</taxon>
        <taxon>Nematoda</taxon>
        <taxon>Chromadorea</taxon>
        <taxon>Rhabditida</taxon>
        <taxon>Spirurina</taxon>
        <taxon>Oxyuridomorpha</taxon>
        <taxon>Oxyuroidea</taxon>
        <taxon>Oxyuridae</taxon>
        <taxon>Enterobius</taxon>
    </lineage>
</organism>